<reference evidence="3 4" key="1">
    <citation type="journal article" date="2014" name="PLoS Genet.">
        <title>Phylogenetically driven sequencing of extremely halophilic archaea reveals strategies for static and dynamic osmo-response.</title>
        <authorList>
            <person name="Becker E.A."/>
            <person name="Seitzer P.M."/>
            <person name="Tritt A."/>
            <person name="Larsen D."/>
            <person name="Krusor M."/>
            <person name="Yao A.I."/>
            <person name="Wu D."/>
            <person name="Madern D."/>
            <person name="Eisen J.A."/>
            <person name="Darling A.E."/>
            <person name="Facciotti M.T."/>
        </authorList>
    </citation>
    <scope>NUCLEOTIDE SEQUENCE [LARGE SCALE GENOMIC DNA]</scope>
    <source>
        <strain evidence="3 4">DSM 10524</strain>
    </source>
</reference>
<evidence type="ECO:0000313" key="3">
    <source>
        <dbReference type="EMBL" id="ELY56721.1"/>
    </source>
</evidence>
<dbReference type="EMBL" id="AOIB01000026">
    <property type="protein sequence ID" value="ELY56721.1"/>
    <property type="molecule type" value="Genomic_DNA"/>
</dbReference>
<evidence type="ECO:0000259" key="2">
    <source>
        <dbReference type="Pfam" id="PF18545"/>
    </source>
</evidence>
<dbReference type="Proteomes" id="UP000011688">
    <property type="component" value="Unassembled WGS sequence"/>
</dbReference>
<dbReference type="RefSeq" id="WP_005556492.1">
    <property type="nucleotide sequence ID" value="NZ_AOIB01000026.1"/>
</dbReference>
<evidence type="ECO:0000313" key="4">
    <source>
        <dbReference type="Proteomes" id="UP000011688"/>
    </source>
</evidence>
<dbReference type="OrthoDB" id="187282at2157"/>
<proteinExistence type="predicted"/>
<keyword evidence="4" id="KW-1185">Reference proteome</keyword>
<accession>L9X5I1</accession>
<dbReference type="Pfam" id="PF18545">
    <property type="entry name" value="HalOD1"/>
    <property type="match status" value="1"/>
</dbReference>
<feature type="domain" description="Halobacterial output" evidence="2">
    <location>
        <begin position="21"/>
        <end position="91"/>
    </location>
</feature>
<name>L9X5I1_9EURY</name>
<sequence>MTDENNPLADAEPVVQTQYSSDEPVSEAVVRALAVVEDVEPTELDLLYESIDPEALDAIFDTPVIDNKPPTRIEFGVSVYLVVVNSNGQITLLETDR</sequence>
<dbReference type="eggNOG" id="ENOG502N5N5">
    <property type="taxonomic scope" value="Archaea"/>
</dbReference>
<dbReference type="InterPro" id="IPR040624">
    <property type="entry name" value="HalOD1"/>
</dbReference>
<gene>
    <name evidence="3" type="ORF">C491_11980</name>
</gene>
<protein>
    <recommendedName>
        <fullName evidence="2">Halobacterial output domain-containing protein</fullName>
    </recommendedName>
</protein>
<comment type="caution">
    <text evidence="3">The sequence shown here is derived from an EMBL/GenBank/DDBJ whole genome shotgun (WGS) entry which is preliminary data.</text>
</comment>
<organism evidence="3 4">
    <name type="scientific">Natronococcus amylolyticus DSM 10524</name>
    <dbReference type="NCBI Taxonomy" id="1227497"/>
    <lineage>
        <taxon>Archaea</taxon>
        <taxon>Methanobacteriati</taxon>
        <taxon>Methanobacteriota</taxon>
        <taxon>Stenosarchaea group</taxon>
        <taxon>Halobacteria</taxon>
        <taxon>Halobacteriales</taxon>
        <taxon>Natrialbaceae</taxon>
        <taxon>Natronococcus</taxon>
    </lineage>
</organism>
<evidence type="ECO:0000256" key="1">
    <source>
        <dbReference type="SAM" id="MobiDB-lite"/>
    </source>
</evidence>
<feature type="region of interest" description="Disordered" evidence="1">
    <location>
        <begin position="1"/>
        <end position="22"/>
    </location>
</feature>
<dbReference type="AlphaFoldDB" id="L9X5I1"/>